<gene>
    <name evidence="1" type="ORF">CSC94_21780</name>
</gene>
<accession>A0A2G1QHH3</accession>
<keyword evidence="2" id="KW-1185">Reference proteome</keyword>
<organism evidence="1 2">
    <name type="scientific">Zhengella mangrovi</name>
    <dbReference type="NCBI Taxonomy" id="1982044"/>
    <lineage>
        <taxon>Bacteria</taxon>
        <taxon>Pseudomonadati</taxon>
        <taxon>Pseudomonadota</taxon>
        <taxon>Alphaproteobacteria</taxon>
        <taxon>Hyphomicrobiales</taxon>
        <taxon>Notoacmeibacteraceae</taxon>
        <taxon>Zhengella</taxon>
    </lineage>
</organism>
<proteinExistence type="predicted"/>
<comment type="caution">
    <text evidence="1">The sequence shown here is derived from an EMBL/GenBank/DDBJ whole genome shotgun (WGS) entry which is preliminary data.</text>
</comment>
<name>A0A2G1QHH3_9HYPH</name>
<protein>
    <submittedName>
        <fullName evidence="1">Uncharacterized protein</fullName>
    </submittedName>
</protein>
<dbReference type="Proteomes" id="UP000221168">
    <property type="component" value="Unassembled WGS sequence"/>
</dbReference>
<evidence type="ECO:0000313" key="1">
    <source>
        <dbReference type="EMBL" id="PHP64966.1"/>
    </source>
</evidence>
<dbReference type="AlphaFoldDB" id="A0A2G1QHH3"/>
<sequence>MKETNIMTNRRNNTQSQHARRLFHVSLDALDDCQMQIAARSPHEARRIAGRSWAEGDDITAFLAETDLWTVDEILPFVA</sequence>
<dbReference type="EMBL" id="PDVP01000020">
    <property type="protein sequence ID" value="PHP64966.1"/>
    <property type="molecule type" value="Genomic_DNA"/>
</dbReference>
<evidence type="ECO:0000313" key="2">
    <source>
        <dbReference type="Proteomes" id="UP000221168"/>
    </source>
</evidence>
<reference evidence="1 2" key="1">
    <citation type="submission" date="2017-10" db="EMBL/GenBank/DDBJ databases">
        <title>Sedimentibacterium mangrovi gen. nov., sp. nov., a novel member of family Phyllobacteriacea isolated from mangrove sediment.</title>
        <authorList>
            <person name="Liao H."/>
            <person name="Tian Y."/>
        </authorList>
    </citation>
    <scope>NUCLEOTIDE SEQUENCE [LARGE SCALE GENOMIC DNA]</scope>
    <source>
        <strain evidence="1 2">X9-2-2</strain>
    </source>
</reference>